<dbReference type="FunFam" id="1.10.510.10:FF:000956">
    <property type="entry name" value="CAMK family protein kinase"/>
    <property type="match status" value="1"/>
</dbReference>
<dbReference type="SMR" id="A2FZA3"/>
<keyword evidence="3" id="KW-0547">Nucleotide-binding</keyword>
<organism evidence="7 8">
    <name type="scientific">Trichomonas vaginalis (strain ATCC PRA-98 / G3)</name>
    <dbReference type="NCBI Taxonomy" id="412133"/>
    <lineage>
        <taxon>Eukaryota</taxon>
        <taxon>Metamonada</taxon>
        <taxon>Parabasalia</taxon>
        <taxon>Trichomonadida</taxon>
        <taxon>Trichomonadidae</taxon>
        <taxon>Trichomonas</taxon>
    </lineage>
</organism>
<proteinExistence type="predicted"/>
<dbReference type="SUPFAM" id="SSF56112">
    <property type="entry name" value="Protein kinase-like (PK-like)"/>
    <property type="match status" value="1"/>
</dbReference>
<dbReference type="OrthoDB" id="504170at2759"/>
<dbReference type="eggNOG" id="KOG0583">
    <property type="taxonomic scope" value="Eukaryota"/>
</dbReference>
<dbReference type="STRING" id="5722.A2FZA3"/>
<dbReference type="GO" id="GO:0005524">
    <property type="term" value="F:ATP binding"/>
    <property type="evidence" value="ECO:0007669"/>
    <property type="project" value="UniProtKB-KW"/>
</dbReference>
<dbReference type="Proteomes" id="UP000001542">
    <property type="component" value="Unassembled WGS sequence"/>
</dbReference>
<dbReference type="FunCoup" id="A2FZA3">
    <property type="interactions" value="669"/>
</dbReference>
<feature type="domain" description="Protein kinase" evidence="6">
    <location>
        <begin position="1"/>
        <end position="235"/>
    </location>
</feature>
<dbReference type="EMBL" id="DS114168">
    <property type="protein sequence ID" value="EAX89772.1"/>
    <property type="molecule type" value="Genomic_DNA"/>
</dbReference>
<protein>
    <submittedName>
        <fullName evidence="7">CAMK family protein kinase</fullName>
    </submittedName>
</protein>
<keyword evidence="2" id="KW-0808">Transferase</keyword>
<dbReference type="VEuPathDB" id="TrichDB:TVAGG3_1022360"/>
<dbReference type="InterPro" id="IPR008271">
    <property type="entry name" value="Ser/Thr_kinase_AS"/>
</dbReference>
<evidence type="ECO:0000256" key="1">
    <source>
        <dbReference type="ARBA" id="ARBA00022527"/>
    </source>
</evidence>
<evidence type="ECO:0000256" key="5">
    <source>
        <dbReference type="ARBA" id="ARBA00022840"/>
    </source>
</evidence>
<dbReference type="PROSITE" id="PS00108">
    <property type="entry name" value="PROTEIN_KINASE_ST"/>
    <property type="match status" value="1"/>
</dbReference>
<dbReference type="GO" id="GO:0004674">
    <property type="term" value="F:protein serine/threonine kinase activity"/>
    <property type="evidence" value="ECO:0000318"/>
    <property type="project" value="GO_Central"/>
</dbReference>
<gene>
    <name evidence="7" type="ORF">TVAG_352400</name>
</gene>
<evidence type="ECO:0000313" key="8">
    <source>
        <dbReference type="Proteomes" id="UP000001542"/>
    </source>
</evidence>
<name>A2FZA3_TRIV3</name>
<reference evidence="7" key="1">
    <citation type="submission" date="2006-10" db="EMBL/GenBank/DDBJ databases">
        <authorList>
            <person name="Amadeo P."/>
            <person name="Zhao Q."/>
            <person name="Wortman J."/>
            <person name="Fraser-Liggett C."/>
            <person name="Carlton J."/>
        </authorList>
    </citation>
    <scope>NUCLEOTIDE SEQUENCE</scope>
    <source>
        <strain evidence="7">G3</strain>
    </source>
</reference>
<dbReference type="CDD" id="cd14003">
    <property type="entry name" value="STKc_AMPK-like"/>
    <property type="match status" value="1"/>
</dbReference>
<keyword evidence="4 7" id="KW-0418">Kinase</keyword>
<sequence>MHKETKQYYACKIIPKNRIVEANLDQRFEAEIRIDQQLHHPGIVQIVDLMKDNSNYYVVMEFCPNGDFFQFIIDNGTIPENIAAFSMKQTLEALQYVHRLGIAHRDLKPENLLLDAQNNIKISDFGLSRYVGQNGLVDTPCGSPCYASPECLSGMPYGGCASDIWSCGVILYAALTGQLPWTKRNQQQLFDQIRAGDYKVPENISDLAKDFLVGLMTVDPAKRFTIEQALNHEWLKIAPAGLSQQKAANPPKLVSLKAVDRFFDYDVDSPDCDVLDSPTTTRGQSFYTVVRELEPQTNKLPKIKTRQLAIPPRKAASRILQSRPVHHHPKIISLQQVRK</sequence>
<dbReference type="RefSeq" id="XP_001302702.1">
    <property type="nucleotide sequence ID" value="XM_001302701.1"/>
</dbReference>
<keyword evidence="1" id="KW-0723">Serine/threonine-protein kinase</keyword>
<dbReference type="PANTHER" id="PTHR24346:SF82">
    <property type="entry name" value="KP78A-RELATED"/>
    <property type="match status" value="1"/>
</dbReference>
<keyword evidence="8" id="KW-1185">Reference proteome</keyword>
<dbReference type="PANTHER" id="PTHR24346">
    <property type="entry name" value="MAP/MICROTUBULE AFFINITY-REGULATING KINASE"/>
    <property type="match status" value="1"/>
</dbReference>
<dbReference type="VEuPathDB" id="TrichDB:TVAG_352400"/>
<dbReference type="Gene3D" id="1.10.510.10">
    <property type="entry name" value="Transferase(Phosphotransferase) domain 1"/>
    <property type="match status" value="1"/>
</dbReference>
<dbReference type="InterPro" id="IPR011009">
    <property type="entry name" value="Kinase-like_dom_sf"/>
</dbReference>
<evidence type="ECO:0000256" key="2">
    <source>
        <dbReference type="ARBA" id="ARBA00022679"/>
    </source>
</evidence>
<evidence type="ECO:0000259" key="6">
    <source>
        <dbReference type="PROSITE" id="PS50011"/>
    </source>
</evidence>
<evidence type="ECO:0000256" key="3">
    <source>
        <dbReference type="ARBA" id="ARBA00022741"/>
    </source>
</evidence>
<dbReference type="InterPro" id="IPR000719">
    <property type="entry name" value="Prot_kinase_dom"/>
</dbReference>
<evidence type="ECO:0000313" key="7">
    <source>
        <dbReference type="EMBL" id="EAX89772.1"/>
    </source>
</evidence>
<dbReference type="Pfam" id="PF00069">
    <property type="entry name" value="Pkinase"/>
    <property type="match status" value="1"/>
</dbReference>
<dbReference type="PROSITE" id="PS50011">
    <property type="entry name" value="PROTEIN_KINASE_DOM"/>
    <property type="match status" value="1"/>
</dbReference>
<dbReference type="KEGG" id="tva:4747446"/>
<keyword evidence="5" id="KW-0067">ATP-binding</keyword>
<reference evidence="7" key="2">
    <citation type="journal article" date="2007" name="Science">
        <title>Draft genome sequence of the sexually transmitted pathogen Trichomonas vaginalis.</title>
        <authorList>
            <person name="Carlton J.M."/>
            <person name="Hirt R.P."/>
            <person name="Silva J.C."/>
            <person name="Delcher A.L."/>
            <person name="Schatz M."/>
            <person name="Zhao Q."/>
            <person name="Wortman J.R."/>
            <person name="Bidwell S.L."/>
            <person name="Alsmark U.C.M."/>
            <person name="Besteiro S."/>
            <person name="Sicheritz-Ponten T."/>
            <person name="Noel C.J."/>
            <person name="Dacks J.B."/>
            <person name="Foster P.G."/>
            <person name="Simillion C."/>
            <person name="Van de Peer Y."/>
            <person name="Miranda-Saavedra D."/>
            <person name="Barton G.J."/>
            <person name="Westrop G.D."/>
            <person name="Mueller S."/>
            <person name="Dessi D."/>
            <person name="Fiori P.L."/>
            <person name="Ren Q."/>
            <person name="Paulsen I."/>
            <person name="Zhang H."/>
            <person name="Bastida-Corcuera F.D."/>
            <person name="Simoes-Barbosa A."/>
            <person name="Brown M.T."/>
            <person name="Hayes R.D."/>
            <person name="Mukherjee M."/>
            <person name="Okumura C.Y."/>
            <person name="Schneider R."/>
            <person name="Smith A.J."/>
            <person name="Vanacova S."/>
            <person name="Villalvazo M."/>
            <person name="Haas B.J."/>
            <person name="Pertea M."/>
            <person name="Feldblyum T.V."/>
            <person name="Utterback T.R."/>
            <person name="Shu C.L."/>
            <person name="Osoegawa K."/>
            <person name="de Jong P.J."/>
            <person name="Hrdy I."/>
            <person name="Horvathova L."/>
            <person name="Zubacova Z."/>
            <person name="Dolezal P."/>
            <person name="Malik S.B."/>
            <person name="Logsdon J.M. Jr."/>
            <person name="Henze K."/>
            <person name="Gupta A."/>
            <person name="Wang C.C."/>
            <person name="Dunne R.L."/>
            <person name="Upcroft J.A."/>
            <person name="Upcroft P."/>
            <person name="White O."/>
            <person name="Salzberg S.L."/>
            <person name="Tang P."/>
            <person name="Chiu C.-H."/>
            <person name="Lee Y.-S."/>
            <person name="Embley T.M."/>
            <person name="Coombs G.H."/>
            <person name="Mottram J.C."/>
            <person name="Tachezy J."/>
            <person name="Fraser-Liggett C.M."/>
            <person name="Johnson P.J."/>
        </authorList>
    </citation>
    <scope>NUCLEOTIDE SEQUENCE [LARGE SCALE GENOMIC DNA]</scope>
    <source>
        <strain evidence="7">G3</strain>
    </source>
</reference>
<dbReference type="SMART" id="SM00220">
    <property type="entry name" value="S_TKc"/>
    <property type="match status" value="1"/>
</dbReference>
<accession>A2FZA3</accession>
<evidence type="ECO:0000256" key="4">
    <source>
        <dbReference type="ARBA" id="ARBA00022777"/>
    </source>
</evidence>
<dbReference type="AlphaFoldDB" id="A2FZA3"/>
<dbReference type="InParanoid" id="A2FZA3"/>